<gene>
    <name evidence="4" type="ORF">METZ01_LOCUS25220</name>
</gene>
<dbReference type="SUPFAM" id="SSF53474">
    <property type="entry name" value="alpha/beta-Hydrolases"/>
    <property type="match status" value="1"/>
</dbReference>
<dbReference type="InterPro" id="IPR029058">
    <property type="entry name" value="AB_hydrolase_fold"/>
</dbReference>
<evidence type="ECO:0000313" key="4">
    <source>
        <dbReference type="EMBL" id="SUZ72366.1"/>
    </source>
</evidence>
<reference evidence="4" key="1">
    <citation type="submission" date="2018-05" db="EMBL/GenBank/DDBJ databases">
        <authorList>
            <person name="Lanie J.A."/>
            <person name="Ng W.-L."/>
            <person name="Kazmierczak K.M."/>
            <person name="Andrzejewski T.M."/>
            <person name="Davidsen T.M."/>
            <person name="Wayne K.J."/>
            <person name="Tettelin H."/>
            <person name="Glass J.I."/>
            <person name="Rusch D."/>
            <person name="Podicherti R."/>
            <person name="Tsui H.-C.T."/>
            <person name="Winkler M.E."/>
        </authorList>
    </citation>
    <scope>NUCLEOTIDE SEQUENCE</scope>
</reference>
<feature type="domain" description="Phospholipase/carboxylesterase/thioesterase" evidence="3">
    <location>
        <begin position="20"/>
        <end position="212"/>
    </location>
</feature>
<proteinExistence type="inferred from homology"/>
<dbReference type="InterPro" id="IPR050565">
    <property type="entry name" value="LYPA1-2/EST-like"/>
</dbReference>
<dbReference type="Gene3D" id="3.40.50.1820">
    <property type="entry name" value="alpha/beta hydrolase"/>
    <property type="match status" value="1"/>
</dbReference>
<evidence type="ECO:0000259" key="3">
    <source>
        <dbReference type="Pfam" id="PF02230"/>
    </source>
</evidence>
<dbReference type="Pfam" id="PF02230">
    <property type="entry name" value="Abhydrolase_2"/>
    <property type="match status" value="1"/>
</dbReference>
<evidence type="ECO:0000256" key="1">
    <source>
        <dbReference type="ARBA" id="ARBA00006499"/>
    </source>
</evidence>
<organism evidence="4">
    <name type="scientific">marine metagenome</name>
    <dbReference type="NCBI Taxonomy" id="408172"/>
    <lineage>
        <taxon>unclassified sequences</taxon>
        <taxon>metagenomes</taxon>
        <taxon>ecological metagenomes</taxon>
    </lineage>
</organism>
<dbReference type="InterPro" id="IPR003140">
    <property type="entry name" value="PLipase/COase/thioEstase"/>
</dbReference>
<dbReference type="GO" id="GO:0016787">
    <property type="term" value="F:hydrolase activity"/>
    <property type="evidence" value="ECO:0007669"/>
    <property type="project" value="UniProtKB-KW"/>
</dbReference>
<protein>
    <recommendedName>
        <fullName evidence="3">Phospholipase/carboxylesterase/thioesterase domain-containing protein</fullName>
    </recommendedName>
</protein>
<dbReference type="PANTHER" id="PTHR10655">
    <property type="entry name" value="LYSOPHOSPHOLIPASE-RELATED"/>
    <property type="match status" value="1"/>
</dbReference>
<feature type="non-terminal residue" evidence="4">
    <location>
        <position position="1"/>
    </location>
</feature>
<comment type="similarity">
    <text evidence="1">Belongs to the AB hydrolase superfamily. AB hydrolase 2 family.</text>
</comment>
<dbReference type="EMBL" id="UINC01001150">
    <property type="protein sequence ID" value="SUZ72366.1"/>
    <property type="molecule type" value="Genomic_DNA"/>
</dbReference>
<accession>A0A381PZ88</accession>
<sequence>VDENSALLRVNHVGSLGPGDRLLVLLHGFGADENDLAPIVQHVDPDGRFTSACFRAPIDLVPFGAAWYERNGEGIVDVHTFNTSVVAIDATIDAVCEAGGFDRAEMVLVGFSQGCAMALAVGLWAAPAVRPAALGCLSGMLQEIPGFEYDLTTLPSTLIQHGTRDPMVEVERGRHIRDVLLAAGHSPDYFEYPMGHEISASSLFDLRDWLATV</sequence>
<keyword evidence="2" id="KW-0378">Hydrolase</keyword>
<dbReference type="PANTHER" id="PTHR10655:SF17">
    <property type="entry name" value="LYSOPHOSPHOLIPASE-LIKE PROTEIN 1"/>
    <property type="match status" value="1"/>
</dbReference>
<dbReference type="AlphaFoldDB" id="A0A381PZ88"/>
<evidence type="ECO:0000256" key="2">
    <source>
        <dbReference type="ARBA" id="ARBA00022801"/>
    </source>
</evidence>
<name>A0A381PZ88_9ZZZZ</name>